<dbReference type="RefSeq" id="WP_379901463.1">
    <property type="nucleotide sequence ID" value="NZ_JBHULM010000007.1"/>
</dbReference>
<proteinExistence type="predicted"/>
<reference evidence="2" key="1">
    <citation type="journal article" date="2019" name="Int. J. Syst. Evol. Microbiol.">
        <title>The Global Catalogue of Microorganisms (GCM) 10K type strain sequencing project: providing services to taxonomists for standard genome sequencing and annotation.</title>
        <authorList>
            <consortium name="The Broad Institute Genomics Platform"/>
            <consortium name="The Broad Institute Genome Sequencing Center for Infectious Disease"/>
            <person name="Wu L."/>
            <person name="Ma J."/>
        </authorList>
    </citation>
    <scope>NUCLEOTIDE SEQUENCE [LARGE SCALE GENOMIC DNA]</scope>
    <source>
        <strain evidence="2">KCTC 42808</strain>
    </source>
</reference>
<sequence>MKHIQEHILFKCVTIILLVTLLTPSMVKAGHVFENHKHDVCTDKISQTHLHTLDLDCEFYKFKLNTQYHTVLNNFRIVTTENYSKINNTYYYFFNNHQQASFSLRGPPYFV</sequence>
<comment type="caution">
    <text evidence="1">The sequence shown here is derived from an EMBL/GenBank/DDBJ whole genome shotgun (WGS) entry which is preliminary data.</text>
</comment>
<dbReference type="EMBL" id="JBHULM010000007">
    <property type="protein sequence ID" value="MFD2541592.1"/>
    <property type="molecule type" value="Genomic_DNA"/>
</dbReference>
<name>A0ABW5JYM3_9FLAO</name>
<keyword evidence="2" id="KW-1185">Reference proteome</keyword>
<evidence type="ECO:0000313" key="2">
    <source>
        <dbReference type="Proteomes" id="UP001597467"/>
    </source>
</evidence>
<protein>
    <submittedName>
        <fullName evidence="1">Uncharacterized protein</fullName>
    </submittedName>
</protein>
<accession>A0ABW5JYM3</accession>
<organism evidence="1 2">
    <name type="scientific">Lacinutrix gracilariae</name>
    <dbReference type="NCBI Taxonomy" id="1747198"/>
    <lineage>
        <taxon>Bacteria</taxon>
        <taxon>Pseudomonadati</taxon>
        <taxon>Bacteroidota</taxon>
        <taxon>Flavobacteriia</taxon>
        <taxon>Flavobacteriales</taxon>
        <taxon>Flavobacteriaceae</taxon>
        <taxon>Lacinutrix</taxon>
    </lineage>
</organism>
<evidence type="ECO:0000313" key="1">
    <source>
        <dbReference type="EMBL" id="MFD2541592.1"/>
    </source>
</evidence>
<dbReference type="Proteomes" id="UP001597467">
    <property type="component" value="Unassembled WGS sequence"/>
</dbReference>
<gene>
    <name evidence="1" type="ORF">ACFSSB_04610</name>
</gene>